<protein>
    <submittedName>
        <fullName evidence="1">Uncharacterized protein</fullName>
    </submittedName>
</protein>
<name>X1MTX6_9ZZZZ</name>
<organism evidence="1">
    <name type="scientific">marine sediment metagenome</name>
    <dbReference type="NCBI Taxonomy" id="412755"/>
    <lineage>
        <taxon>unclassified sequences</taxon>
        <taxon>metagenomes</taxon>
        <taxon>ecological metagenomes</taxon>
    </lineage>
</organism>
<evidence type="ECO:0000313" key="1">
    <source>
        <dbReference type="EMBL" id="GAI35127.1"/>
    </source>
</evidence>
<dbReference type="AlphaFoldDB" id="X1MTX6"/>
<comment type="caution">
    <text evidence="1">The sequence shown here is derived from an EMBL/GenBank/DDBJ whole genome shotgun (WGS) entry which is preliminary data.</text>
</comment>
<proteinExistence type="predicted"/>
<feature type="non-terminal residue" evidence="1">
    <location>
        <position position="112"/>
    </location>
</feature>
<accession>X1MTX6</accession>
<sequence length="112" mass="12591">MNWDSYYTQEKFLQLLDGTWVPTIEGANFFFALYDADLGSELVNLGAHLLATQLTLNLGTLTEDCQVEWDSKTWTVGEAVEEALNILKNSSGYTSDDILKLREILELINNLG</sequence>
<reference evidence="1" key="1">
    <citation type="journal article" date="2014" name="Front. Microbiol.">
        <title>High frequency of phylogenetically diverse reductive dehalogenase-homologous genes in deep subseafloor sedimentary metagenomes.</title>
        <authorList>
            <person name="Kawai M."/>
            <person name="Futagami T."/>
            <person name="Toyoda A."/>
            <person name="Takaki Y."/>
            <person name="Nishi S."/>
            <person name="Hori S."/>
            <person name="Arai W."/>
            <person name="Tsubouchi T."/>
            <person name="Morono Y."/>
            <person name="Uchiyama I."/>
            <person name="Ito T."/>
            <person name="Fujiyama A."/>
            <person name="Inagaki F."/>
            <person name="Takami H."/>
        </authorList>
    </citation>
    <scope>NUCLEOTIDE SEQUENCE</scope>
    <source>
        <strain evidence="1">Expedition CK06-06</strain>
    </source>
</reference>
<gene>
    <name evidence="1" type="ORF">S06H3_40141</name>
</gene>
<dbReference type="EMBL" id="BARV01024611">
    <property type="protein sequence ID" value="GAI35127.1"/>
    <property type="molecule type" value="Genomic_DNA"/>
</dbReference>